<dbReference type="PANTHER" id="PTHR30383">
    <property type="entry name" value="THIOESTERASE 1/PROTEASE 1/LYSOPHOSPHOLIPASE L1"/>
    <property type="match status" value="1"/>
</dbReference>
<dbReference type="CDD" id="cd01834">
    <property type="entry name" value="SGNH_hydrolase_like_2"/>
    <property type="match status" value="1"/>
</dbReference>
<evidence type="ECO:0000313" key="2">
    <source>
        <dbReference type="EMBL" id="AUP80546.1"/>
    </source>
</evidence>
<sequence>MEKVYIKLLGIILFLGFFIQQNHAQTLPVFKENDKVCFIGNSITQDGRYHMLFQTYFATQFPGNNVSFYNCGVSGDVTEGVLYRLDKDILSLKPDYAFVMLGMNDIQLGLYESGVTVDSTLIAKRKNALNRYYELTEELSGLLKKNDIKTIFFTPTIYDQTSKIECPNKFGGNDALADCAVHIRKLAKKYNAPLVDFHPLMSEINAKGQERDSTFTIIGHDRVHPGDVGHFIMASEIIKTIYPPDVVSKIHINAKENTITQSVNCDVTIIANPSKLKFHVLEKSLPFPVASKYDDALDLISFPENFNKQIIKVDGLKKRSYRLKIDGISIGEFSKKELEGGIDLSKYKKTPQYKQALDVFNLCEAYHKVNGKLRTIALIEYKNLRKYKGPNINKDKRAYLDEELKKQEGKPWHPYLVKMCNQYFEVLPKQDALWQELKDVRGKIYQQNVPVSHTYELIKI</sequence>
<dbReference type="Pfam" id="PF13472">
    <property type="entry name" value="Lipase_GDSL_2"/>
    <property type="match status" value="1"/>
</dbReference>
<accession>A0A2K9PU09</accession>
<dbReference type="InterPro" id="IPR036514">
    <property type="entry name" value="SGNH_hydro_sf"/>
</dbReference>
<evidence type="ECO:0000313" key="3">
    <source>
        <dbReference type="Proteomes" id="UP000235826"/>
    </source>
</evidence>
<dbReference type="GO" id="GO:0004622">
    <property type="term" value="F:phosphatidylcholine lysophospholipase activity"/>
    <property type="evidence" value="ECO:0007669"/>
    <property type="project" value="TreeGrafter"/>
</dbReference>
<dbReference type="InterPro" id="IPR013830">
    <property type="entry name" value="SGNH_hydro"/>
</dbReference>
<gene>
    <name evidence="2" type="ORF">C1H87_18235</name>
</gene>
<dbReference type="PANTHER" id="PTHR30383:SF5">
    <property type="entry name" value="SGNH HYDROLASE-TYPE ESTERASE DOMAIN-CONTAINING PROTEIN"/>
    <property type="match status" value="1"/>
</dbReference>
<keyword evidence="3" id="KW-1185">Reference proteome</keyword>
<protein>
    <recommendedName>
        <fullName evidence="1">SGNH hydrolase-type esterase domain-containing protein</fullName>
    </recommendedName>
</protein>
<dbReference type="Gene3D" id="3.40.50.1110">
    <property type="entry name" value="SGNH hydrolase"/>
    <property type="match status" value="1"/>
</dbReference>
<dbReference type="EMBL" id="CP025791">
    <property type="protein sequence ID" value="AUP80546.1"/>
    <property type="molecule type" value="Genomic_DNA"/>
</dbReference>
<dbReference type="Proteomes" id="UP000235826">
    <property type="component" value="Chromosome"/>
</dbReference>
<reference evidence="2 3" key="1">
    <citation type="submission" date="2018-01" db="EMBL/GenBank/DDBJ databases">
        <title>Complete genome sequence of Flavivirga eckloniae ECD14 isolated from seaweed Ecklonia cava.</title>
        <authorList>
            <person name="Lee J.H."/>
            <person name="Baik K.S."/>
            <person name="Seong C.N."/>
        </authorList>
    </citation>
    <scope>NUCLEOTIDE SEQUENCE [LARGE SCALE GENOMIC DNA]</scope>
    <source>
        <strain evidence="2 3">ECD14</strain>
    </source>
</reference>
<dbReference type="RefSeq" id="WP_102757192.1">
    <property type="nucleotide sequence ID" value="NZ_CP025791.1"/>
</dbReference>
<dbReference type="AlphaFoldDB" id="A0A2K9PU09"/>
<dbReference type="SUPFAM" id="SSF52266">
    <property type="entry name" value="SGNH hydrolase"/>
    <property type="match status" value="1"/>
</dbReference>
<organism evidence="2 3">
    <name type="scientific">Flavivirga eckloniae</name>
    <dbReference type="NCBI Taxonomy" id="1803846"/>
    <lineage>
        <taxon>Bacteria</taxon>
        <taxon>Pseudomonadati</taxon>
        <taxon>Bacteroidota</taxon>
        <taxon>Flavobacteriia</taxon>
        <taxon>Flavobacteriales</taxon>
        <taxon>Flavobacteriaceae</taxon>
        <taxon>Flavivirga</taxon>
    </lineage>
</organism>
<feature type="domain" description="SGNH hydrolase-type esterase" evidence="1">
    <location>
        <begin position="38"/>
        <end position="230"/>
    </location>
</feature>
<dbReference type="KEGG" id="fek:C1H87_18235"/>
<evidence type="ECO:0000259" key="1">
    <source>
        <dbReference type="Pfam" id="PF13472"/>
    </source>
</evidence>
<name>A0A2K9PU09_9FLAO</name>
<dbReference type="OrthoDB" id="9774205at2"/>
<dbReference type="InterPro" id="IPR051532">
    <property type="entry name" value="Ester_Hydrolysis_Enzymes"/>
</dbReference>
<proteinExistence type="predicted"/>